<organism evidence="3 4">
    <name type="scientific">Oopsacas minuta</name>
    <dbReference type="NCBI Taxonomy" id="111878"/>
    <lineage>
        <taxon>Eukaryota</taxon>
        <taxon>Metazoa</taxon>
        <taxon>Porifera</taxon>
        <taxon>Hexactinellida</taxon>
        <taxon>Hexasterophora</taxon>
        <taxon>Lyssacinosida</taxon>
        <taxon>Leucopsacidae</taxon>
        <taxon>Oopsacas</taxon>
    </lineage>
</organism>
<dbReference type="FunFam" id="3.30.2230.10:FF:000003">
    <property type="entry name" value="ubiquitin carboxyl-terminal hydrolase 15 isoform X1"/>
    <property type="match status" value="1"/>
</dbReference>
<evidence type="ECO:0000256" key="1">
    <source>
        <dbReference type="ARBA" id="ARBA00022670"/>
    </source>
</evidence>
<dbReference type="GO" id="GO:0006508">
    <property type="term" value="P:proteolysis"/>
    <property type="evidence" value="ECO:0007669"/>
    <property type="project" value="UniProtKB-KW"/>
</dbReference>
<name>A0AAV7KIR4_9METZ</name>
<dbReference type="Pfam" id="PF14836">
    <property type="entry name" value="Ubiquitin_3"/>
    <property type="match status" value="1"/>
</dbReference>
<reference evidence="3 4" key="1">
    <citation type="journal article" date="2023" name="BMC Biol.">
        <title>The compact genome of the sponge Oopsacas minuta (Hexactinellida) is lacking key metazoan core genes.</title>
        <authorList>
            <person name="Santini S."/>
            <person name="Schenkelaars Q."/>
            <person name="Jourda C."/>
            <person name="Duchesne M."/>
            <person name="Belahbib H."/>
            <person name="Rocher C."/>
            <person name="Selva M."/>
            <person name="Riesgo A."/>
            <person name="Vervoort M."/>
            <person name="Leys S.P."/>
            <person name="Kodjabachian L."/>
            <person name="Le Bivic A."/>
            <person name="Borchiellini C."/>
            <person name="Claverie J.M."/>
            <person name="Renard E."/>
        </authorList>
    </citation>
    <scope>NUCLEOTIDE SEQUENCE [LARGE SCALE GENOMIC DNA]</scope>
    <source>
        <strain evidence="3">SPO-2</strain>
    </source>
</reference>
<dbReference type="InterPro" id="IPR006615">
    <property type="entry name" value="Pept_C19_DUSP"/>
</dbReference>
<dbReference type="Proteomes" id="UP001165289">
    <property type="component" value="Unassembled WGS sequence"/>
</dbReference>
<dbReference type="GO" id="GO:0004843">
    <property type="term" value="F:cysteine-type deubiquitinase activity"/>
    <property type="evidence" value="ECO:0007669"/>
    <property type="project" value="InterPro"/>
</dbReference>
<accession>A0AAV7KIR4</accession>
<keyword evidence="1" id="KW-0645">Protease</keyword>
<dbReference type="Gene3D" id="3.10.20.90">
    <property type="entry name" value="Phosphatidylinositol 3-kinase Catalytic Subunit, Chain A, domain 1"/>
    <property type="match status" value="1"/>
</dbReference>
<dbReference type="EMBL" id="JAKMXF010000022">
    <property type="protein sequence ID" value="KAI6661036.1"/>
    <property type="molecule type" value="Genomic_DNA"/>
</dbReference>
<dbReference type="AlphaFoldDB" id="A0AAV7KIR4"/>
<comment type="caution">
    <text evidence="3">The sequence shown here is derived from an EMBL/GenBank/DDBJ whole genome shotgun (WGS) entry which is preliminary data.</text>
</comment>
<dbReference type="Pfam" id="PF06337">
    <property type="entry name" value="DUSP"/>
    <property type="match status" value="1"/>
</dbReference>
<dbReference type="InterPro" id="IPR035927">
    <property type="entry name" value="DUSP-like_sf"/>
</dbReference>
<feature type="domain" description="DUSP" evidence="2">
    <location>
        <begin position="161"/>
        <end position="269"/>
    </location>
</feature>
<dbReference type="PROSITE" id="PS51283">
    <property type="entry name" value="DUSP"/>
    <property type="match status" value="1"/>
</dbReference>
<proteinExistence type="predicted"/>
<dbReference type="SMART" id="SM00695">
    <property type="entry name" value="DUSP"/>
    <property type="match status" value="1"/>
</dbReference>
<dbReference type="InterPro" id="IPR028135">
    <property type="entry name" value="Ub_USP-typ"/>
</dbReference>
<gene>
    <name evidence="3" type="ORF">LOD99_13758</name>
</gene>
<sequence>MATALMATADVSIDVDFELEEYAREQRDRISLCFSKARRRLNEREAKLSLQFEEKLNKCRAHNKSITVDKNQLKYALELLLASLSSNSLQETGDESARPIKEKIVNLENQETRVQFDWFPQNLYTEISNIGSVTIPAPNQITCILEYNTKNQMFFKRVTPPYHEQQKYEIQSLLSKELQKGQYWYLIHIRWYKQWKRYVGYDKWDKSSAGMEEVKPGPIDNTSLLDQDKLRRHQVDEIDYKLVPEEAWYKLLSWYGIIEGSMSIRRQVIEYGKFVQQCKVEVYPLELKSCLYPKESDIKIVTISRCDIIHTLENKIRELFNIDTSKQTRIYNRYMTHTYELIKDLSLEAQDIGLFDGQCVLIEVQNFDGTWPRTIAANKKIYQ</sequence>
<evidence type="ECO:0000259" key="2">
    <source>
        <dbReference type="PROSITE" id="PS51283"/>
    </source>
</evidence>
<dbReference type="SUPFAM" id="SSF143791">
    <property type="entry name" value="DUSP-like"/>
    <property type="match status" value="1"/>
</dbReference>
<keyword evidence="3" id="KW-0378">Hydrolase</keyword>
<evidence type="ECO:0000313" key="4">
    <source>
        <dbReference type="Proteomes" id="UP001165289"/>
    </source>
</evidence>
<keyword evidence="4" id="KW-1185">Reference proteome</keyword>
<dbReference type="Gene3D" id="3.30.2230.10">
    <property type="entry name" value="DUSP-like"/>
    <property type="match status" value="1"/>
</dbReference>
<protein>
    <submittedName>
        <fullName evidence="3">Ubiquitin carboxyl-terminal hydrolase 4 isoform X5</fullName>
    </submittedName>
</protein>
<evidence type="ECO:0000313" key="3">
    <source>
        <dbReference type="EMBL" id="KAI6661036.1"/>
    </source>
</evidence>